<evidence type="ECO:0000256" key="13">
    <source>
        <dbReference type="RuleBase" id="RU003470"/>
    </source>
</evidence>
<dbReference type="InterPro" id="IPR013246">
    <property type="entry name" value="SAGA_su_Sgf11"/>
</dbReference>
<comment type="similarity">
    <text evidence="14">Belongs to the SGF11 family.</text>
</comment>
<dbReference type="PANTHER" id="PTHR10472">
    <property type="entry name" value="D-TYROSYL-TRNA TYR DEACYLASE"/>
    <property type="match status" value="1"/>
</dbReference>
<organism evidence="15 16">
    <name type="scientific">Meloidogyne javanica</name>
    <name type="common">Root-knot nematode worm</name>
    <dbReference type="NCBI Taxonomy" id="6303"/>
    <lineage>
        <taxon>Eukaryota</taxon>
        <taxon>Metazoa</taxon>
        <taxon>Ecdysozoa</taxon>
        <taxon>Nematoda</taxon>
        <taxon>Chromadorea</taxon>
        <taxon>Rhabditida</taxon>
        <taxon>Tylenchina</taxon>
        <taxon>Tylenchomorpha</taxon>
        <taxon>Tylenchoidea</taxon>
        <taxon>Meloidogynidae</taxon>
        <taxon>Meloidogyninae</taxon>
        <taxon>Meloidogyne</taxon>
        <taxon>Meloidogyne incognita group</taxon>
    </lineage>
</organism>
<comment type="catalytic activity">
    <reaction evidence="11">
        <text>glycyl-tRNA(Ala) + H2O = tRNA(Ala) + glycine + H(+)</text>
        <dbReference type="Rhea" id="RHEA:53744"/>
        <dbReference type="Rhea" id="RHEA-COMP:9657"/>
        <dbReference type="Rhea" id="RHEA-COMP:13640"/>
        <dbReference type="ChEBI" id="CHEBI:15377"/>
        <dbReference type="ChEBI" id="CHEBI:15378"/>
        <dbReference type="ChEBI" id="CHEBI:57305"/>
        <dbReference type="ChEBI" id="CHEBI:78442"/>
        <dbReference type="ChEBI" id="CHEBI:78522"/>
        <dbReference type="EC" id="3.1.1.96"/>
    </reaction>
</comment>
<evidence type="ECO:0000256" key="10">
    <source>
        <dbReference type="ARBA" id="ARBA00023242"/>
    </source>
</evidence>
<evidence type="ECO:0000256" key="8">
    <source>
        <dbReference type="ARBA" id="ARBA00023159"/>
    </source>
</evidence>
<dbReference type="InterPro" id="IPR023509">
    <property type="entry name" value="DTD-like_sf"/>
</dbReference>
<accession>A0A915M648</accession>
<dbReference type="Pfam" id="PF02580">
    <property type="entry name" value="Tyr_Deacylase"/>
    <property type="match status" value="1"/>
</dbReference>
<evidence type="ECO:0000256" key="3">
    <source>
        <dbReference type="ARBA" id="ARBA00022723"/>
    </source>
</evidence>
<dbReference type="PANTHER" id="PTHR10472:SF5">
    <property type="entry name" value="D-AMINOACYL-TRNA DEACYLASE 1"/>
    <property type="match status" value="1"/>
</dbReference>
<evidence type="ECO:0000256" key="9">
    <source>
        <dbReference type="ARBA" id="ARBA00023163"/>
    </source>
</evidence>
<keyword evidence="7" id="KW-0805">Transcription regulation</keyword>
<dbReference type="GO" id="GO:0000049">
    <property type="term" value="F:tRNA binding"/>
    <property type="evidence" value="ECO:0007669"/>
    <property type="project" value="UniProtKB-KW"/>
</dbReference>
<keyword evidence="9" id="KW-0804">Transcription</keyword>
<evidence type="ECO:0000256" key="4">
    <source>
        <dbReference type="ARBA" id="ARBA00022771"/>
    </source>
</evidence>
<sequence length="297" mass="33760">MSCDNDSIIEHLVNSVLESVFVGEIFRIHRDLTLNKLIGFKEWGEEEDCDSINEGKQSTRKSSISVSLRNPRNIECRCFVCSRMIAAVRFAPHLEKCIGIGRNTRVRRRVNIVPTYESSTSSNVPCRTTRSSTLRSATKTTTNFHEKAIIQRVCKASVVVEQETISSIGRGICVLIGISREDGDEDIEYMVRKILNLRIFENPENGKRWDKSVVDLGLEVLSVSQFTLHAIIKGNKLDFHRSMNPEDAPQFYLKYLEKLKSKYVPEKIKDGKFGAFMSVHIENDGPVTISLDSKERE</sequence>
<dbReference type="AlphaFoldDB" id="A0A915M648"/>
<keyword evidence="15" id="KW-1185">Reference proteome</keyword>
<dbReference type="EC" id="3.1.1.96" evidence="13"/>
<evidence type="ECO:0000256" key="6">
    <source>
        <dbReference type="ARBA" id="ARBA00022853"/>
    </source>
</evidence>
<evidence type="ECO:0000256" key="7">
    <source>
        <dbReference type="ARBA" id="ARBA00023015"/>
    </source>
</evidence>
<keyword evidence="13" id="KW-0963">Cytoplasm</keyword>
<dbReference type="WBParaSite" id="scaffold2752_cov243.g5360">
    <property type="protein sequence ID" value="scaffold2752_cov243.g5360"/>
    <property type="gene ID" value="scaffold2752_cov243.g5360"/>
</dbReference>
<comment type="similarity">
    <text evidence="2 13">Belongs to the DTD family.</text>
</comment>
<dbReference type="Gene3D" id="3.50.80.10">
    <property type="entry name" value="D-tyrosyl-tRNA(Tyr) deacylase"/>
    <property type="match status" value="1"/>
</dbReference>
<comment type="function">
    <text evidence="14">Component of the transcription regulatory histone acetylation (HAT) complex SAGA, a multiprotein complex that activates transcription by remodeling chromatin and mediating histone acetylation and deubiquitination. Within the SAGA complex, participates in a subcomplex that specifically deubiquitinates histone H2B. The SAGA complex is recruited to specific gene promoters by activators, where it is required for transcription.</text>
</comment>
<evidence type="ECO:0000256" key="11">
    <source>
        <dbReference type="ARBA" id="ARBA00047676"/>
    </source>
</evidence>
<dbReference type="GO" id="GO:0070461">
    <property type="term" value="C:SAGA-type complex"/>
    <property type="evidence" value="ECO:0007669"/>
    <property type="project" value="UniProtKB-ARBA"/>
</dbReference>
<evidence type="ECO:0000256" key="12">
    <source>
        <dbReference type="ARBA" id="ARBA00048018"/>
    </source>
</evidence>
<keyword evidence="10" id="KW-0539">Nucleus</keyword>
<dbReference type="InterPro" id="IPR003732">
    <property type="entry name" value="Daa-tRNA_deacyls_DTD"/>
</dbReference>
<comment type="subcellular location">
    <subcellularLocation>
        <location evidence="13">Cytoplasm</location>
    </subcellularLocation>
    <subcellularLocation>
        <location evidence="1 14">Nucleus</location>
    </subcellularLocation>
</comment>
<dbReference type="Proteomes" id="UP000887561">
    <property type="component" value="Unplaced"/>
</dbReference>
<keyword evidence="13" id="KW-0820">tRNA-binding</keyword>
<keyword evidence="4" id="KW-0863">Zinc-finger</keyword>
<keyword evidence="6" id="KW-0156">Chromatin regulator</keyword>
<evidence type="ECO:0000313" key="15">
    <source>
        <dbReference type="Proteomes" id="UP000887561"/>
    </source>
</evidence>
<dbReference type="GO" id="GO:0005634">
    <property type="term" value="C:nucleus"/>
    <property type="evidence" value="ECO:0007669"/>
    <property type="project" value="UniProtKB-SubCell"/>
</dbReference>
<proteinExistence type="inferred from homology"/>
<keyword evidence="8 14" id="KW-0010">Activator</keyword>
<dbReference type="CDD" id="cd00563">
    <property type="entry name" value="Dtyr_deacylase"/>
    <property type="match status" value="1"/>
</dbReference>
<dbReference type="GO" id="GO:0008270">
    <property type="term" value="F:zinc ion binding"/>
    <property type="evidence" value="ECO:0007669"/>
    <property type="project" value="UniProtKB-KW"/>
</dbReference>
<keyword evidence="13" id="KW-0694">RNA-binding</keyword>
<protein>
    <recommendedName>
        <fullName evidence="13 14">Multifunctional fusion protein</fullName>
    </recommendedName>
    <domain>
        <recommendedName>
            <fullName evidence="13">D-aminoacyl-tRNA deacylase</fullName>
            <ecNumber evidence="13">3.1.1.96</ecNumber>
        </recommendedName>
    </domain>
    <domain>
        <recommendedName>
            <fullName evidence="14">SAGA-associated factor 11</fullName>
        </recommendedName>
    </domain>
</protein>
<dbReference type="FunFam" id="3.50.80.10:FF:000001">
    <property type="entry name" value="D-aminoacyl-tRNA deacylase"/>
    <property type="match status" value="1"/>
</dbReference>
<keyword evidence="13" id="KW-0378">Hydrolase</keyword>
<dbReference type="SUPFAM" id="SSF69500">
    <property type="entry name" value="DTD-like"/>
    <property type="match status" value="1"/>
</dbReference>
<evidence type="ECO:0000256" key="5">
    <source>
        <dbReference type="ARBA" id="ARBA00022833"/>
    </source>
</evidence>
<dbReference type="GO" id="GO:0051500">
    <property type="term" value="F:D-tyrosyl-tRNA(Tyr) deacylase activity"/>
    <property type="evidence" value="ECO:0007669"/>
    <property type="project" value="TreeGrafter"/>
</dbReference>
<keyword evidence="3" id="KW-0479">Metal-binding</keyword>
<dbReference type="Pfam" id="PF08209">
    <property type="entry name" value="Sgf11"/>
    <property type="match status" value="1"/>
</dbReference>
<evidence type="ECO:0000256" key="14">
    <source>
        <dbReference type="RuleBase" id="RU261113"/>
    </source>
</evidence>
<dbReference type="GO" id="GO:0005737">
    <property type="term" value="C:cytoplasm"/>
    <property type="evidence" value="ECO:0007669"/>
    <property type="project" value="UniProtKB-SubCell"/>
</dbReference>
<comment type="subunit">
    <text evidence="14">Component of some SAGA transcription coactivator-HAT complexes.</text>
</comment>
<dbReference type="GO" id="GO:0006325">
    <property type="term" value="P:chromatin organization"/>
    <property type="evidence" value="ECO:0007669"/>
    <property type="project" value="UniProtKB-KW"/>
</dbReference>
<evidence type="ECO:0000313" key="16">
    <source>
        <dbReference type="WBParaSite" id="scaffold2752_cov243.g5360"/>
    </source>
</evidence>
<evidence type="ECO:0000256" key="2">
    <source>
        <dbReference type="ARBA" id="ARBA00009673"/>
    </source>
</evidence>
<reference evidence="16" key="1">
    <citation type="submission" date="2022-11" db="UniProtKB">
        <authorList>
            <consortium name="WormBaseParasite"/>
        </authorList>
    </citation>
    <scope>IDENTIFICATION</scope>
</reference>
<evidence type="ECO:0000256" key="1">
    <source>
        <dbReference type="ARBA" id="ARBA00004123"/>
    </source>
</evidence>
<name>A0A915M648_MELJA</name>
<keyword evidence="5" id="KW-0862">Zinc</keyword>
<dbReference type="NCBIfam" id="TIGR00256">
    <property type="entry name" value="D-aminoacyl-tRNA deacylase"/>
    <property type="match status" value="1"/>
</dbReference>
<comment type="catalytic activity">
    <reaction evidence="12">
        <text>a D-aminoacyl-tRNA + H2O = a tRNA + a D-alpha-amino acid + H(+)</text>
        <dbReference type="Rhea" id="RHEA:13953"/>
        <dbReference type="Rhea" id="RHEA-COMP:10123"/>
        <dbReference type="Rhea" id="RHEA-COMP:10124"/>
        <dbReference type="ChEBI" id="CHEBI:15377"/>
        <dbReference type="ChEBI" id="CHEBI:15378"/>
        <dbReference type="ChEBI" id="CHEBI:59871"/>
        <dbReference type="ChEBI" id="CHEBI:78442"/>
        <dbReference type="ChEBI" id="CHEBI:79333"/>
        <dbReference type="EC" id="3.1.1.96"/>
    </reaction>
</comment>